<dbReference type="EMBL" id="MLJW01000014">
    <property type="protein sequence ID" value="OIR13622.1"/>
    <property type="molecule type" value="Genomic_DNA"/>
</dbReference>
<evidence type="ECO:0000313" key="3">
    <source>
        <dbReference type="EMBL" id="OIR13622.1"/>
    </source>
</evidence>
<dbReference type="InterPro" id="IPR024618">
    <property type="entry name" value="DUF3857"/>
</dbReference>
<dbReference type="Pfam" id="PF12969">
    <property type="entry name" value="DUF3857"/>
    <property type="match status" value="2"/>
</dbReference>
<feature type="domain" description="Transglutaminase-like" evidence="1">
    <location>
        <begin position="911"/>
        <end position="989"/>
    </location>
</feature>
<dbReference type="Gene3D" id="3.10.620.30">
    <property type="match status" value="2"/>
</dbReference>
<dbReference type="SUPFAM" id="SSF54001">
    <property type="entry name" value="Cysteine proteinases"/>
    <property type="match status" value="2"/>
</dbReference>
<feature type="domain" description="Transglutaminase-like" evidence="1">
    <location>
        <begin position="293"/>
        <end position="405"/>
    </location>
</feature>
<evidence type="ECO:0000259" key="2">
    <source>
        <dbReference type="Pfam" id="PF12969"/>
    </source>
</evidence>
<accession>A0A1J5TNR0</accession>
<comment type="caution">
    <text evidence="3">The sequence shown here is derived from an EMBL/GenBank/DDBJ whole genome shotgun (WGS) entry which is preliminary data.</text>
</comment>
<dbReference type="PANTHER" id="PTHR33490">
    <property type="entry name" value="BLR5614 PROTEIN-RELATED"/>
    <property type="match status" value="1"/>
</dbReference>
<sequence>MKRIVCLILLATLPLLAFAGSKSLYQGPDWSLLDRSSAVSAAAKITPQKYPNCDTAIVDQRSIRVYHADGTGECQDETYTKILTEKGRSGSTTMTFPFEIPYTSVQVVKLEVLDADGTAHPVDVAANSRASIDQSQMQMNIYDPNSRVLTVSIPHLAIGQTIYSVVRTTIERPIIAGEFADDELFESEAFTRHISLVIHGPASKPLVRIALRNEVPGTVTSSQGRDPDGGLVYRWEVSDVPRMYDEPDMPPQIVVLQHLSVSTTPSWKDVSRWYWNISKPHLEAVSPALKERVASLIAGKTGDMDKIKALFYYVSRNIRYMGITPEKDRPGFEPHDVSMTYSRKYGVCRDKAALLVSMLRAAGFPAYPVLESFGVKKDPEIPNPDFNHAIVAVDRGAEGYLLMDPTDENTVDLLPAEEGDQSYLVCRPEGDVLRTTPVNNPDLNLMRINTTASMDANGRITAESHLQFDGINDNAYRQALLQMKRDERWRFFEAILKRAIPGAVVESLKVKPDNLLDASTPLSADMTFSVPSAAAFGDSCALVDVPWVGNRTGIINFILEGATLDHRKYPLYTQVTCGIRETVTLHLNRRFAGVLSLPKCEPENDECLDYHRTYSLKDRTLVCTRELKTKLVEFSPAQYLKLKRILAVMDTDDRKAPLLRLAPGAAIAGTLAAGGVLPPPVSDAHVIEVDKDMVVKDAHSATLTVHYIKKVLSYGGKKREAEVKIPYNPATEEVRLVGATVTAANGHKETIAPEEINVMDQGWNSSASRYTGGKILVASLPGVEIGSEIDLTYRVRFHDMPYLSGVESFQLGDACDTKTFTLTAPATLPVIRHDEALDSSVVATATRSGPLQIQKWVASHMPATPTEWRTPPDWAFRPSVTYFVGDPGHYVQSLETDLVARAEKGARAAVLAKSLVKDAKSPSDAVIAIRNYVATSIRLAGPPFDDLPLSELSNADTTLSDGYGHGADRAILLYAMLRAAGFSPRFVLASMLPAIPSFENANRSLALLGNYHDVLVQVPLAGGVVYLNDTDQYAHLGATSHDGNLAVLLTDAKPMVVHATKGSSGKTEENFRISVGNSGNTRITITRRFFGADYGLRKKFFTELPPEERNRYYQQVVASVSQGARPVGALMTRFDGYPGVESFTVDVNAYAIRDGNYLYFDLPADLRLFPTATDLRAQPFYLPRPLVRIIRSEVTFPSKDWHILIAPRSRDVAAADGSGRVVVDAREQPGGISIEHRLSINPSIVQSTDYPALVRLENTLEDESARAIVVDTGADAPAPQPTSKTP</sequence>
<dbReference type="InterPro" id="IPR002931">
    <property type="entry name" value="Transglutaminase-like"/>
</dbReference>
<dbReference type="Gene3D" id="2.60.40.3140">
    <property type="match status" value="2"/>
</dbReference>
<feature type="domain" description="DUF3857" evidence="2">
    <location>
        <begin position="68"/>
        <end position="242"/>
    </location>
</feature>
<organism evidence="3">
    <name type="scientific">mine drainage metagenome</name>
    <dbReference type="NCBI Taxonomy" id="410659"/>
    <lineage>
        <taxon>unclassified sequences</taxon>
        <taxon>metagenomes</taxon>
        <taxon>ecological metagenomes</taxon>
    </lineage>
</organism>
<reference evidence="3" key="1">
    <citation type="submission" date="2016-10" db="EMBL/GenBank/DDBJ databases">
        <title>Sequence of Gallionella enrichment culture.</title>
        <authorList>
            <person name="Poehlein A."/>
            <person name="Muehling M."/>
            <person name="Daniel R."/>
        </authorList>
    </citation>
    <scope>NUCLEOTIDE SEQUENCE</scope>
</reference>
<protein>
    <submittedName>
        <fullName evidence="3">Transglutaminase-like superfamily protein</fullName>
    </submittedName>
</protein>
<feature type="domain" description="DUF3857" evidence="2">
    <location>
        <begin position="699"/>
        <end position="863"/>
    </location>
</feature>
<dbReference type="Pfam" id="PF01841">
    <property type="entry name" value="Transglut_core"/>
    <property type="match status" value="2"/>
</dbReference>
<gene>
    <name evidence="3" type="ORF">GALL_54410</name>
</gene>
<proteinExistence type="predicted"/>
<name>A0A1J5TNR0_9ZZZZ</name>
<evidence type="ECO:0000259" key="1">
    <source>
        <dbReference type="Pfam" id="PF01841"/>
    </source>
</evidence>
<dbReference type="InterPro" id="IPR038765">
    <property type="entry name" value="Papain-like_cys_pep_sf"/>
</dbReference>